<dbReference type="InterPro" id="IPR052715">
    <property type="entry name" value="RAYT_transposase"/>
</dbReference>
<dbReference type="EMBL" id="JAUSSK010000002">
    <property type="protein sequence ID" value="MDQ0009809.1"/>
    <property type="molecule type" value="Genomic_DNA"/>
</dbReference>
<dbReference type="PANTHER" id="PTHR36966:SF1">
    <property type="entry name" value="REP-ASSOCIATED TYROSINE TRANSPOSASE"/>
    <property type="match status" value="1"/>
</dbReference>
<sequence length="152" mass="17308">MFSRPHSRDLRRGRASEPGRVYFVTTTTWNRAPLFRDHGYARAVARVAHLPATWTGAACLAWVVMPDHWHGLVELHDGDLSKVVGRFKSLATKAMKKHRGRDYPVWQKTFHDAGLREDDDVKAAARYLVANPVRAGLAQNVGDYPYWNAVWL</sequence>
<evidence type="ECO:0000313" key="3">
    <source>
        <dbReference type="Proteomes" id="UP001237737"/>
    </source>
</evidence>
<feature type="domain" description="Transposase IS200-like" evidence="1">
    <location>
        <begin position="17"/>
        <end position="131"/>
    </location>
</feature>
<organism evidence="2 3">
    <name type="scientific">Luteibacter jiangsuensis</name>
    <dbReference type="NCBI Taxonomy" id="637577"/>
    <lineage>
        <taxon>Bacteria</taxon>
        <taxon>Pseudomonadati</taxon>
        <taxon>Pseudomonadota</taxon>
        <taxon>Gammaproteobacteria</taxon>
        <taxon>Lysobacterales</taxon>
        <taxon>Rhodanobacteraceae</taxon>
        <taxon>Luteibacter</taxon>
    </lineage>
</organism>
<name>A0ABT9SXT4_9GAMM</name>
<reference evidence="2 3" key="1">
    <citation type="submission" date="2023-07" db="EMBL/GenBank/DDBJ databases">
        <title>Sorghum-associated microbial communities from plants grown in Nebraska, USA.</title>
        <authorList>
            <person name="Schachtman D."/>
        </authorList>
    </citation>
    <scope>NUCLEOTIDE SEQUENCE [LARGE SCALE GENOMIC DNA]</scope>
    <source>
        <strain evidence="2 3">CC60</strain>
    </source>
</reference>
<accession>A0ABT9SXT4</accession>
<evidence type="ECO:0000259" key="1">
    <source>
        <dbReference type="SMART" id="SM01321"/>
    </source>
</evidence>
<dbReference type="SUPFAM" id="SSF143422">
    <property type="entry name" value="Transposase IS200-like"/>
    <property type="match status" value="1"/>
</dbReference>
<dbReference type="InterPro" id="IPR002686">
    <property type="entry name" value="Transposase_17"/>
</dbReference>
<dbReference type="InterPro" id="IPR036515">
    <property type="entry name" value="Transposase_17_sf"/>
</dbReference>
<evidence type="ECO:0000313" key="2">
    <source>
        <dbReference type="EMBL" id="MDQ0009809.1"/>
    </source>
</evidence>
<comment type="caution">
    <text evidence="2">The sequence shown here is derived from an EMBL/GenBank/DDBJ whole genome shotgun (WGS) entry which is preliminary data.</text>
</comment>
<dbReference type="RefSeq" id="WP_306849449.1">
    <property type="nucleotide sequence ID" value="NZ_JAUSSK010000002.1"/>
</dbReference>
<proteinExistence type="predicted"/>
<keyword evidence="3" id="KW-1185">Reference proteome</keyword>
<gene>
    <name evidence="2" type="ORF">J2T07_001986</name>
</gene>
<dbReference type="SMART" id="SM01321">
    <property type="entry name" value="Y1_Tnp"/>
    <property type="match status" value="1"/>
</dbReference>
<dbReference type="Gene3D" id="3.30.70.1290">
    <property type="entry name" value="Transposase IS200-like"/>
    <property type="match status" value="1"/>
</dbReference>
<dbReference type="NCBIfam" id="NF047646">
    <property type="entry name" value="REP_Tyr_transpos"/>
    <property type="match status" value="1"/>
</dbReference>
<protein>
    <submittedName>
        <fullName evidence="2">REP element-mobilizing transposase RayT</fullName>
    </submittedName>
</protein>
<dbReference type="PANTHER" id="PTHR36966">
    <property type="entry name" value="REP-ASSOCIATED TYROSINE TRANSPOSASE"/>
    <property type="match status" value="1"/>
</dbReference>
<dbReference type="Pfam" id="PF01797">
    <property type="entry name" value="Y1_Tnp"/>
    <property type="match status" value="1"/>
</dbReference>
<dbReference type="Proteomes" id="UP001237737">
    <property type="component" value="Unassembled WGS sequence"/>
</dbReference>